<dbReference type="eggNOG" id="KOG1971">
    <property type="taxonomic scope" value="Eukaryota"/>
</dbReference>
<dbReference type="Pfam" id="PF25238">
    <property type="entry name" value="OGFOD2-like"/>
    <property type="match status" value="1"/>
</dbReference>
<dbReference type="Proteomes" id="UP000001357">
    <property type="component" value="Unassembled WGS sequence"/>
</dbReference>
<dbReference type="AlphaFoldDB" id="A9V7R2"/>
<keyword evidence="2" id="KW-0812">Transmembrane</keyword>
<keyword evidence="2" id="KW-1133">Transmembrane helix</keyword>
<dbReference type="GO" id="GO:0031418">
    <property type="term" value="F:L-ascorbic acid binding"/>
    <property type="evidence" value="ECO:0007669"/>
    <property type="project" value="UniProtKB-KW"/>
</dbReference>
<name>A9V7R2_MONBE</name>
<dbReference type="GeneID" id="5894010"/>
<keyword evidence="1" id="KW-0847">Vitamin C</keyword>
<dbReference type="PANTHER" id="PTHR24014">
    <property type="entry name" value="2-OXOGLUTARATE AND IRON-DEPENDENT OXYGENASE DOMAIN-CONTAINING PROTEIN 2"/>
    <property type="match status" value="1"/>
</dbReference>
<dbReference type="EMBL" id="CH991566">
    <property type="protein sequence ID" value="EDQ86419.1"/>
    <property type="molecule type" value="Genomic_DNA"/>
</dbReference>
<proteinExistence type="predicted"/>
<feature type="transmembrane region" description="Helical" evidence="2">
    <location>
        <begin position="16"/>
        <end position="35"/>
    </location>
</feature>
<keyword evidence="2" id="KW-0472">Membrane</keyword>
<protein>
    <submittedName>
        <fullName evidence="3">Uncharacterized protein</fullName>
    </submittedName>
</protein>
<sequence length="309" mass="34659">MLLSESILALAPTTPPVAVVIATVIVGLLGLGLMWRISLARAQARAGPKQVDVLGVDGASRGQLPRDCDCYLTQNYFVATVNGVDIDRHFDYTGPDEFVRQQARFLRKIDGETTQALLRELREQADRRRREPDILATRHAIIQRCYQPKDPGVMTLRRQDVAPELLRLIELCDKGATRDDLVGKARLVELGPGIYGFPCLRPAFCARLLAELNHYHHQCDQAIRESVNSMSQHGAPLADLGFTAGFSDVLMRTIARPLVRVLLGEEFSHLDHHRCFTVRYRSDLDRKLTLHYDNRFAPAGQSAELQQAI</sequence>
<reference evidence="3 4" key="1">
    <citation type="journal article" date="2008" name="Nature">
        <title>The genome of the choanoflagellate Monosiga brevicollis and the origin of metazoans.</title>
        <authorList>
            <consortium name="JGI Sequencing"/>
            <person name="King N."/>
            <person name="Westbrook M.J."/>
            <person name="Young S.L."/>
            <person name="Kuo A."/>
            <person name="Abedin M."/>
            <person name="Chapman J."/>
            <person name="Fairclough S."/>
            <person name="Hellsten U."/>
            <person name="Isogai Y."/>
            <person name="Letunic I."/>
            <person name="Marr M."/>
            <person name="Pincus D."/>
            <person name="Putnam N."/>
            <person name="Rokas A."/>
            <person name="Wright K.J."/>
            <person name="Zuzow R."/>
            <person name="Dirks W."/>
            <person name="Good M."/>
            <person name="Goodstein D."/>
            <person name="Lemons D."/>
            <person name="Li W."/>
            <person name="Lyons J.B."/>
            <person name="Morris A."/>
            <person name="Nichols S."/>
            <person name="Richter D.J."/>
            <person name="Salamov A."/>
            <person name="Bork P."/>
            <person name="Lim W.A."/>
            <person name="Manning G."/>
            <person name="Miller W.T."/>
            <person name="McGinnis W."/>
            <person name="Shapiro H."/>
            <person name="Tjian R."/>
            <person name="Grigoriev I.V."/>
            <person name="Rokhsar D."/>
        </authorList>
    </citation>
    <scope>NUCLEOTIDE SEQUENCE [LARGE SCALE GENOMIC DNA]</scope>
    <source>
        <strain evidence="4">MX1 / ATCC 50154</strain>
    </source>
</reference>
<keyword evidence="4" id="KW-1185">Reference proteome</keyword>
<dbReference type="FunCoup" id="A9V7R2">
    <property type="interactions" value="50"/>
</dbReference>
<gene>
    <name evidence="3" type="ORF">MONBRDRAFT_28291</name>
</gene>
<organism evidence="3 4">
    <name type="scientific">Monosiga brevicollis</name>
    <name type="common">Choanoflagellate</name>
    <dbReference type="NCBI Taxonomy" id="81824"/>
    <lineage>
        <taxon>Eukaryota</taxon>
        <taxon>Choanoflagellata</taxon>
        <taxon>Craspedida</taxon>
        <taxon>Salpingoecidae</taxon>
        <taxon>Monosiga</taxon>
    </lineage>
</organism>
<dbReference type="STRING" id="81824.A9V7R2"/>
<evidence type="ECO:0000256" key="1">
    <source>
        <dbReference type="ARBA" id="ARBA00022896"/>
    </source>
</evidence>
<evidence type="ECO:0000256" key="2">
    <source>
        <dbReference type="SAM" id="Phobius"/>
    </source>
</evidence>
<dbReference type="PANTHER" id="PTHR24014:SF4">
    <property type="entry name" value="2-OXOGLUTARATE AND IRON-DEPENDENT OXYGENASE DOMAIN-CONTAINING PROTEIN 2"/>
    <property type="match status" value="1"/>
</dbReference>
<dbReference type="RefSeq" id="XP_001748809.1">
    <property type="nucleotide sequence ID" value="XM_001748757.1"/>
</dbReference>
<evidence type="ECO:0000313" key="3">
    <source>
        <dbReference type="EMBL" id="EDQ86419.1"/>
    </source>
</evidence>
<accession>A9V7R2</accession>
<dbReference type="InParanoid" id="A9V7R2"/>
<evidence type="ECO:0000313" key="4">
    <source>
        <dbReference type="Proteomes" id="UP000001357"/>
    </source>
</evidence>
<dbReference type="KEGG" id="mbr:MONBRDRAFT_28291"/>